<feature type="region of interest" description="Disordered" evidence="1">
    <location>
        <begin position="24"/>
        <end position="58"/>
    </location>
</feature>
<evidence type="ECO:0000313" key="2">
    <source>
        <dbReference type="EMBL" id="PLW16941.1"/>
    </source>
</evidence>
<keyword evidence="3" id="KW-1185">Reference proteome</keyword>
<evidence type="ECO:0000313" key="3">
    <source>
        <dbReference type="Proteomes" id="UP000235388"/>
    </source>
</evidence>
<gene>
    <name evidence="2" type="ORF">PCANC_13934</name>
</gene>
<dbReference type="EMBL" id="PGCJ01000859">
    <property type="protein sequence ID" value="PLW16941.1"/>
    <property type="molecule type" value="Genomic_DNA"/>
</dbReference>
<name>A0A2N5SUP4_9BASI</name>
<proteinExistence type="predicted"/>
<reference evidence="2 3" key="1">
    <citation type="submission" date="2017-11" db="EMBL/GenBank/DDBJ databases">
        <title>De novo assembly and phasing of dikaryotic genomes from two isolates of Puccinia coronata f. sp. avenae, the causal agent of oat crown rust.</title>
        <authorList>
            <person name="Miller M.E."/>
            <person name="Zhang Y."/>
            <person name="Omidvar V."/>
            <person name="Sperschneider J."/>
            <person name="Schwessinger B."/>
            <person name="Raley C."/>
            <person name="Palmer J.M."/>
            <person name="Garnica D."/>
            <person name="Upadhyaya N."/>
            <person name="Rathjen J."/>
            <person name="Taylor J.M."/>
            <person name="Park R.F."/>
            <person name="Dodds P.N."/>
            <person name="Hirsch C.D."/>
            <person name="Kianian S.F."/>
            <person name="Figueroa M."/>
        </authorList>
    </citation>
    <scope>NUCLEOTIDE SEQUENCE [LARGE SCALE GENOMIC DNA]</scope>
    <source>
        <strain evidence="2">12NC29</strain>
    </source>
</reference>
<comment type="caution">
    <text evidence="2">The sequence shown here is derived from an EMBL/GenBank/DDBJ whole genome shotgun (WGS) entry which is preliminary data.</text>
</comment>
<protein>
    <submittedName>
        <fullName evidence="2">Uncharacterized protein</fullName>
    </submittedName>
</protein>
<evidence type="ECO:0000256" key="1">
    <source>
        <dbReference type="SAM" id="MobiDB-lite"/>
    </source>
</evidence>
<sequence>MAIACQLLAAKASRMQLWKLRHGPIKAPAGGSDRPVQSVRGTGHTGPAGTGRTNLSDHAAVPLPDPSSHGFNACLNSPAGTRFALADLVDNNNNWLKPLDLDLGGGAMTRR</sequence>
<dbReference type="AlphaFoldDB" id="A0A2N5SUP4"/>
<dbReference type="Proteomes" id="UP000235388">
    <property type="component" value="Unassembled WGS sequence"/>
</dbReference>
<accession>A0A2N5SUP4</accession>
<organism evidence="2 3">
    <name type="scientific">Puccinia coronata f. sp. avenae</name>
    <dbReference type="NCBI Taxonomy" id="200324"/>
    <lineage>
        <taxon>Eukaryota</taxon>
        <taxon>Fungi</taxon>
        <taxon>Dikarya</taxon>
        <taxon>Basidiomycota</taxon>
        <taxon>Pucciniomycotina</taxon>
        <taxon>Pucciniomycetes</taxon>
        <taxon>Pucciniales</taxon>
        <taxon>Pucciniaceae</taxon>
        <taxon>Puccinia</taxon>
    </lineage>
</organism>